<dbReference type="AlphaFoldDB" id="A0A6A5WRD9"/>
<accession>A0A6A5WRD9</accession>
<dbReference type="Proteomes" id="UP000799779">
    <property type="component" value="Unassembled WGS sequence"/>
</dbReference>
<proteinExistence type="predicted"/>
<feature type="region of interest" description="Disordered" evidence="1">
    <location>
        <begin position="513"/>
        <end position="807"/>
    </location>
</feature>
<feature type="region of interest" description="Disordered" evidence="1">
    <location>
        <begin position="281"/>
        <end position="372"/>
    </location>
</feature>
<organism evidence="2 3">
    <name type="scientific">Amniculicola lignicola CBS 123094</name>
    <dbReference type="NCBI Taxonomy" id="1392246"/>
    <lineage>
        <taxon>Eukaryota</taxon>
        <taxon>Fungi</taxon>
        <taxon>Dikarya</taxon>
        <taxon>Ascomycota</taxon>
        <taxon>Pezizomycotina</taxon>
        <taxon>Dothideomycetes</taxon>
        <taxon>Pleosporomycetidae</taxon>
        <taxon>Pleosporales</taxon>
        <taxon>Amniculicolaceae</taxon>
        <taxon>Amniculicola</taxon>
    </lineage>
</organism>
<feature type="compositionally biased region" description="Polar residues" evidence="1">
    <location>
        <begin position="359"/>
        <end position="372"/>
    </location>
</feature>
<evidence type="ECO:0000313" key="3">
    <source>
        <dbReference type="Proteomes" id="UP000799779"/>
    </source>
</evidence>
<reference evidence="2" key="1">
    <citation type="journal article" date="2020" name="Stud. Mycol.">
        <title>101 Dothideomycetes genomes: a test case for predicting lifestyles and emergence of pathogens.</title>
        <authorList>
            <person name="Haridas S."/>
            <person name="Albert R."/>
            <person name="Binder M."/>
            <person name="Bloem J."/>
            <person name="Labutti K."/>
            <person name="Salamov A."/>
            <person name="Andreopoulos B."/>
            <person name="Baker S."/>
            <person name="Barry K."/>
            <person name="Bills G."/>
            <person name="Bluhm B."/>
            <person name="Cannon C."/>
            <person name="Castanera R."/>
            <person name="Culley D."/>
            <person name="Daum C."/>
            <person name="Ezra D."/>
            <person name="Gonzalez J."/>
            <person name="Henrissat B."/>
            <person name="Kuo A."/>
            <person name="Liang C."/>
            <person name="Lipzen A."/>
            <person name="Lutzoni F."/>
            <person name="Magnuson J."/>
            <person name="Mondo S."/>
            <person name="Nolan M."/>
            <person name="Ohm R."/>
            <person name="Pangilinan J."/>
            <person name="Park H.-J."/>
            <person name="Ramirez L."/>
            <person name="Alfaro M."/>
            <person name="Sun H."/>
            <person name="Tritt A."/>
            <person name="Yoshinaga Y."/>
            <person name="Zwiers L.-H."/>
            <person name="Turgeon B."/>
            <person name="Goodwin S."/>
            <person name="Spatafora J."/>
            <person name="Crous P."/>
            <person name="Grigoriev I."/>
        </authorList>
    </citation>
    <scope>NUCLEOTIDE SEQUENCE</scope>
    <source>
        <strain evidence="2">CBS 123094</strain>
    </source>
</reference>
<feature type="compositionally biased region" description="Basic and acidic residues" evidence="1">
    <location>
        <begin position="727"/>
        <end position="743"/>
    </location>
</feature>
<gene>
    <name evidence="2" type="ORF">P154DRAFT_572081</name>
</gene>
<evidence type="ECO:0000256" key="1">
    <source>
        <dbReference type="SAM" id="MobiDB-lite"/>
    </source>
</evidence>
<feature type="compositionally biased region" description="Polar residues" evidence="1">
    <location>
        <begin position="692"/>
        <end position="716"/>
    </location>
</feature>
<evidence type="ECO:0000313" key="2">
    <source>
        <dbReference type="EMBL" id="KAF2004423.1"/>
    </source>
</evidence>
<feature type="compositionally biased region" description="Polar residues" evidence="1">
    <location>
        <begin position="522"/>
        <end position="540"/>
    </location>
</feature>
<dbReference type="EMBL" id="ML977567">
    <property type="protein sequence ID" value="KAF2004423.1"/>
    <property type="molecule type" value="Genomic_DNA"/>
</dbReference>
<name>A0A6A5WRD9_9PLEO</name>
<feature type="compositionally biased region" description="Basic and acidic residues" evidence="1">
    <location>
        <begin position="344"/>
        <end position="358"/>
    </location>
</feature>
<feature type="compositionally biased region" description="Polar residues" evidence="1">
    <location>
        <begin position="748"/>
        <end position="760"/>
    </location>
</feature>
<sequence length="807" mass="87949">MNYRLSAVQQRAQSMKDELNNRGITHLDTFLHGVSEIEPPRYHWVKKQIQPPLVQAEFKEEATKYEIGNVLFPKGNIQRVVFHVKDGKCESHSSDDTIEGEDNALHIAVPLFVARDLKHLWEQKYQAITDHRDHINATRSLAYNDLKQKPRLAVNGKAPGSQLPGTTNLNDTPSYTPTFCKRVNGEPVPAHPTNKRQRIGLSSIPESDKIKSFNNLPDTLKIQFYDGMTEGKAAKYDNLEMAAWNVCTIHEYVGTEFAELGKAIKEMGQVLMGSHALFRQRGDKSKAMGKTDGVEESKHVEEPKEETAAPKEDNKHQEALLSGPKDSPHADEQSHPSVQNNVCQRDEESQRPPQRDNTRPSTHNKGQQLGDCSQLTDGVAKHLEQMRHQAAISQKTPRDGGAPAQDATKEPDNTIPSVENVPMTPNPPLKTRKRPTNAAKDAYQTAIDYVTSTGNTAVPRNMSVVIPAQNGRRIADHFVPTLEHMTKDLRLAPRWNGDRRAITAQSEVMHAKVGAQGPANGGQDTRMTQKGPTSSPSDDLSSYKAFPKQSKFPSGFEKESPPSTIKPTGPKFTPGPPVSDNGGLPQNPGRSGTMIFEKEALRPASASPIECRRQQMSAVSKFAGSVHRHASGTPPNPPKTPTTSAGSKQTHRVATIDLTGPHSGPSQNIPSGSRATQKQAPTPNDTPKPGPTIQQSHLDSSATSLMKTIQSSSYNSPTPPFEPLTSSERELFKSTEAHPKQDMPIHLGNSTLGAKKNPTNGVAPVAPMMGSVNTNEGERGGPTGPVFHKSVNGMYKNGGLNRGGGVL</sequence>
<feature type="region of interest" description="Disordered" evidence="1">
    <location>
        <begin position="390"/>
        <end position="437"/>
    </location>
</feature>
<dbReference type="OrthoDB" id="3795533at2759"/>
<protein>
    <submittedName>
        <fullName evidence="2">Uncharacterized protein</fullName>
    </submittedName>
</protein>
<feature type="compositionally biased region" description="Basic and acidic residues" evidence="1">
    <location>
        <begin position="292"/>
        <end position="318"/>
    </location>
</feature>
<keyword evidence="3" id="KW-1185">Reference proteome</keyword>
<feature type="compositionally biased region" description="Polar residues" evidence="1">
    <location>
        <begin position="664"/>
        <end position="683"/>
    </location>
</feature>